<evidence type="ECO:0000256" key="3">
    <source>
        <dbReference type="RuleBase" id="RU361153"/>
    </source>
</evidence>
<dbReference type="PANTHER" id="PTHR34142">
    <property type="entry name" value="ENDO-BETA-1,4-GLUCANASE A"/>
    <property type="match status" value="1"/>
</dbReference>
<dbReference type="GO" id="GO:0004553">
    <property type="term" value="F:hydrolase activity, hydrolyzing O-glycosyl compounds"/>
    <property type="evidence" value="ECO:0007669"/>
    <property type="project" value="InterPro"/>
</dbReference>
<dbReference type="AlphaFoldDB" id="A0A2U3LAH2"/>
<evidence type="ECO:0000256" key="2">
    <source>
        <dbReference type="ARBA" id="ARBA00023295"/>
    </source>
</evidence>
<dbReference type="Gene3D" id="3.20.20.80">
    <property type="entry name" value="Glycosidases"/>
    <property type="match status" value="1"/>
</dbReference>
<evidence type="ECO:0000256" key="1">
    <source>
        <dbReference type="ARBA" id="ARBA00022801"/>
    </source>
</evidence>
<evidence type="ECO:0000313" key="5">
    <source>
        <dbReference type="EMBL" id="SPF48892.1"/>
    </source>
</evidence>
<keyword evidence="2 3" id="KW-0326">Glycosidase</keyword>
<dbReference type="PANTHER" id="PTHR34142:SF1">
    <property type="entry name" value="GLYCOSIDE HYDROLASE FAMILY 5 DOMAIN-CONTAINING PROTEIN"/>
    <property type="match status" value="1"/>
</dbReference>
<dbReference type="Proteomes" id="UP000238701">
    <property type="component" value="Unassembled WGS sequence"/>
</dbReference>
<evidence type="ECO:0000259" key="4">
    <source>
        <dbReference type="Pfam" id="PF00150"/>
    </source>
</evidence>
<dbReference type="OrthoDB" id="220114at2"/>
<dbReference type="EMBL" id="OMOD01000188">
    <property type="protein sequence ID" value="SPF48892.1"/>
    <property type="molecule type" value="Genomic_DNA"/>
</dbReference>
<dbReference type="Pfam" id="PF00150">
    <property type="entry name" value="Cellulase"/>
    <property type="match status" value="1"/>
</dbReference>
<evidence type="ECO:0000313" key="6">
    <source>
        <dbReference type="Proteomes" id="UP000238701"/>
    </source>
</evidence>
<keyword evidence="1 3" id="KW-0378">Hydrolase</keyword>
<sequence length="424" mass="44556">MKKAAHEHSTSFTNLLILLGMLSVLVASTGSQAFAGAAPGIKVVGNQFVTTSAGTLGLKSVSANQAVVLRGVNISGTEYSCLGDGTNDGSATVWDSSNLPANTSDYQAVVNGMINNWHANVVRIPLNEDCWLGVPTSGQSTMIYGSNYITPIVNFINVANASGMVAEVDLHVGGGPELVNAKSNQIDNFPAMDTNYSLQFWQSVAAQFKNNPSVIFNLTNEPEFLGSGSTAAADWTCYLNGGCNTTACENNSCQGPSGSGNTWNVQGLASVVTAIRNEGASNVIIIAGLDYSNQLNDWTTYVPEYVTDKQIAAGIHLYYDLDCTTATCWNSTWTPIFQTAGYPIVIDETGELPKKQGGDGCTGTETKSMVSWANGSSPQVGYWFWAFTKAGGCSEPVLLKTNASPFTAASGYGAAAQSALTAIQ</sequence>
<reference evidence="6" key="1">
    <citation type="submission" date="2018-02" db="EMBL/GenBank/DDBJ databases">
        <authorList>
            <person name="Hausmann B."/>
        </authorList>
    </citation>
    <scope>NUCLEOTIDE SEQUENCE [LARGE SCALE GENOMIC DNA]</scope>
    <source>
        <strain evidence="6">Peat soil MAG SbA1</strain>
    </source>
</reference>
<gene>
    <name evidence="5" type="ORF">SBA1_90028</name>
</gene>
<name>A0A2U3LAH2_9BACT</name>
<comment type="similarity">
    <text evidence="3">Belongs to the glycosyl hydrolase 5 (cellulase A) family.</text>
</comment>
<dbReference type="SUPFAM" id="SSF51445">
    <property type="entry name" value="(Trans)glycosidases"/>
    <property type="match status" value="1"/>
</dbReference>
<feature type="domain" description="Glycoside hydrolase family 5" evidence="4">
    <location>
        <begin position="107"/>
        <end position="385"/>
    </location>
</feature>
<organism evidence="5 6">
    <name type="scientific">Candidatus Sulfotelmatobacter kueseliae</name>
    <dbReference type="NCBI Taxonomy" id="2042962"/>
    <lineage>
        <taxon>Bacteria</taxon>
        <taxon>Pseudomonadati</taxon>
        <taxon>Acidobacteriota</taxon>
        <taxon>Terriglobia</taxon>
        <taxon>Terriglobales</taxon>
        <taxon>Candidatus Korobacteraceae</taxon>
        <taxon>Candidatus Sulfotelmatobacter</taxon>
    </lineage>
</organism>
<dbReference type="InterPro" id="IPR001547">
    <property type="entry name" value="Glyco_hydro_5"/>
</dbReference>
<accession>A0A2U3LAH2</accession>
<protein>
    <submittedName>
        <fullName evidence="5">Putative Cellulose-binding family II</fullName>
    </submittedName>
</protein>
<dbReference type="InterPro" id="IPR017853">
    <property type="entry name" value="GH"/>
</dbReference>
<dbReference type="GO" id="GO:0009251">
    <property type="term" value="P:glucan catabolic process"/>
    <property type="evidence" value="ECO:0007669"/>
    <property type="project" value="TreeGrafter"/>
</dbReference>
<proteinExistence type="inferred from homology"/>